<feature type="compositionally biased region" description="Basic and acidic residues" evidence="1">
    <location>
        <begin position="102"/>
        <end position="112"/>
    </location>
</feature>
<dbReference type="EMBL" id="LRBV02000010">
    <property type="status" value="NOT_ANNOTATED_CDS"/>
    <property type="molecule type" value="Genomic_DNA"/>
</dbReference>
<reference evidence="2" key="2">
    <citation type="submission" date="2021-01" db="UniProtKB">
        <authorList>
            <consortium name="EnsemblPlants"/>
        </authorList>
    </citation>
    <scope>IDENTIFICATION</scope>
</reference>
<feature type="compositionally biased region" description="Polar residues" evidence="1">
    <location>
        <begin position="287"/>
        <end position="299"/>
    </location>
</feature>
<dbReference type="FunCoup" id="A0A7N2MSE0">
    <property type="interactions" value="749"/>
</dbReference>
<dbReference type="PANTHER" id="PTHR33914:SF15">
    <property type="entry name" value="PROTEIN WAVE"/>
    <property type="match status" value="1"/>
</dbReference>
<dbReference type="EnsemblPlants" id="QL10p020762:mrna">
    <property type="protein sequence ID" value="QL10p020762:mrna"/>
    <property type="gene ID" value="QL10p020762"/>
</dbReference>
<reference evidence="2 3" key="1">
    <citation type="journal article" date="2016" name="G3 (Bethesda)">
        <title>First Draft Assembly and Annotation of the Genome of a California Endemic Oak Quercus lobata Nee (Fagaceae).</title>
        <authorList>
            <person name="Sork V.L."/>
            <person name="Fitz-Gibbon S.T."/>
            <person name="Puiu D."/>
            <person name="Crepeau M."/>
            <person name="Gugger P.F."/>
            <person name="Sherman R."/>
            <person name="Stevens K."/>
            <person name="Langley C.H."/>
            <person name="Pellegrini M."/>
            <person name="Salzberg S.L."/>
        </authorList>
    </citation>
    <scope>NUCLEOTIDE SEQUENCE [LARGE SCALE GENOMIC DNA]</scope>
    <source>
        <strain evidence="2 3">cv. SW786</strain>
    </source>
</reference>
<dbReference type="PANTHER" id="PTHR33914">
    <property type="entry name" value="18S PRE-RIBOSOMAL ASSEMBLY PROTEIN GAR2-LIKE PROTEIN"/>
    <property type="match status" value="1"/>
</dbReference>
<evidence type="ECO:0000313" key="2">
    <source>
        <dbReference type="EnsemblPlants" id="QL10p020762:mrna"/>
    </source>
</evidence>
<protein>
    <submittedName>
        <fullName evidence="2">Uncharacterized protein</fullName>
    </submittedName>
</protein>
<dbReference type="Proteomes" id="UP000594261">
    <property type="component" value="Chromosome 10"/>
</dbReference>
<feature type="compositionally biased region" description="Low complexity" evidence="1">
    <location>
        <begin position="305"/>
        <end position="330"/>
    </location>
</feature>
<feature type="region of interest" description="Disordered" evidence="1">
    <location>
        <begin position="92"/>
        <end position="112"/>
    </location>
</feature>
<dbReference type="InterPro" id="IPR040378">
    <property type="entry name" value="BASL"/>
</dbReference>
<evidence type="ECO:0000256" key="1">
    <source>
        <dbReference type="SAM" id="MobiDB-lite"/>
    </source>
</evidence>
<proteinExistence type="predicted"/>
<feature type="region of interest" description="Disordered" evidence="1">
    <location>
        <begin position="253"/>
        <end position="330"/>
    </location>
</feature>
<dbReference type="OMA" id="EMASGDC"/>
<organism evidence="2 3">
    <name type="scientific">Quercus lobata</name>
    <name type="common">Valley oak</name>
    <dbReference type="NCBI Taxonomy" id="97700"/>
    <lineage>
        <taxon>Eukaryota</taxon>
        <taxon>Viridiplantae</taxon>
        <taxon>Streptophyta</taxon>
        <taxon>Embryophyta</taxon>
        <taxon>Tracheophyta</taxon>
        <taxon>Spermatophyta</taxon>
        <taxon>Magnoliopsida</taxon>
        <taxon>eudicotyledons</taxon>
        <taxon>Gunneridae</taxon>
        <taxon>Pentapetalae</taxon>
        <taxon>rosids</taxon>
        <taxon>fabids</taxon>
        <taxon>Fagales</taxon>
        <taxon>Fagaceae</taxon>
        <taxon>Quercus</taxon>
    </lineage>
</organism>
<dbReference type="GO" id="GO:0009786">
    <property type="term" value="P:regulation of asymmetric cell division"/>
    <property type="evidence" value="ECO:0007669"/>
    <property type="project" value="InterPro"/>
</dbReference>
<dbReference type="InParanoid" id="A0A7N2MSE0"/>
<evidence type="ECO:0000313" key="3">
    <source>
        <dbReference type="Proteomes" id="UP000594261"/>
    </source>
</evidence>
<name>A0A7N2MSE0_QUELO</name>
<sequence length="427" mass="46985">MHLEDDESMSSSTVAYKSHFKSFKFNSNSGEMRGLKTNKKTSLELKSSIISGLKTECYEVDSDLLPDDCQNKDVVSNPPKVSSFMAWKDSGNTGNHVAHNSDCPRDSKGSEEGKNLYTGKSIMEYELPELDVFLHESSYQFVKDICIDSGVSSQGKCLVENCELNHNSISCILNSEVDSNGELTEETLDTASSASNGSRCSTDKDCNKDAIKQCGSEDLIMEGEVDFDARQDISDNFTKKIIPRILLPVREAPSKEAGSANSMVSSTTEAIDPSKTYSRSEEEDENITNNLDLANTTTSTREESQQCAACQQPPQSGRISHRSTSSNASSHSFAFPILPAEWTGSPVRMVKADRKQSQKQRHYACPCDFNILVVGNFTHFLARVNKALCLCGGVSLRHILYIQTRKYGLASPGTRRKFGPLLSVKLA</sequence>
<feature type="compositionally biased region" description="Polar residues" evidence="1">
    <location>
        <begin position="259"/>
        <end position="269"/>
    </location>
</feature>
<keyword evidence="3" id="KW-1185">Reference proteome</keyword>
<accession>A0A7N2MSE0</accession>
<dbReference type="Gramene" id="QL10p020762:mrna">
    <property type="protein sequence ID" value="QL10p020762:mrna"/>
    <property type="gene ID" value="QL10p020762"/>
</dbReference>
<dbReference type="AlphaFoldDB" id="A0A7N2MSE0"/>